<feature type="domain" description="Sulfatase N-terminal" evidence="5">
    <location>
        <begin position="11"/>
        <end position="305"/>
    </location>
</feature>
<dbReference type="Proteomes" id="UP000247099">
    <property type="component" value="Unassembled WGS sequence"/>
</dbReference>
<dbReference type="SUPFAM" id="SSF53649">
    <property type="entry name" value="Alkaline phosphatase-like"/>
    <property type="match status" value="1"/>
</dbReference>
<dbReference type="PANTHER" id="PTHR42693:SF53">
    <property type="entry name" value="ENDO-4-O-SULFATASE"/>
    <property type="match status" value="1"/>
</dbReference>
<dbReference type="Gene3D" id="3.30.1120.10">
    <property type="match status" value="1"/>
</dbReference>
<comment type="similarity">
    <text evidence="1">Belongs to the sulfatase family.</text>
</comment>
<dbReference type="Gene3D" id="3.40.720.10">
    <property type="entry name" value="Alkaline Phosphatase, subunit A"/>
    <property type="match status" value="1"/>
</dbReference>
<dbReference type="InterPro" id="IPR024607">
    <property type="entry name" value="Sulfatase_CS"/>
</dbReference>
<dbReference type="CDD" id="cd16146">
    <property type="entry name" value="ARS_like"/>
    <property type="match status" value="1"/>
</dbReference>
<keyword evidence="2" id="KW-0479">Metal-binding</keyword>
<keyword evidence="7" id="KW-1185">Reference proteome</keyword>
<evidence type="ECO:0000313" key="7">
    <source>
        <dbReference type="Proteomes" id="UP000247099"/>
    </source>
</evidence>
<dbReference type="InterPro" id="IPR000917">
    <property type="entry name" value="Sulfatase_N"/>
</dbReference>
<dbReference type="InParanoid" id="A0A317ZKI7"/>
<evidence type="ECO:0000259" key="5">
    <source>
        <dbReference type="Pfam" id="PF00884"/>
    </source>
</evidence>
<protein>
    <submittedName>
        <fullName evidence="6">Arylsulfatase</fullName>
    </submittedName>
</protein>
<reference evidence="6 7" key="1">
    <citation type="submission" date="2018-05" db="EMBL/GenBank/DDBJ databases">
        <title>Coraliomargarita sinensis sp. nov., isolated from a marine solar saltern.</title>
        <authorList>
            <person name="Zhou L.Y."/>
        </authorList>
    </citation>
    <scope>NUCLEOTIDE SEQUENCE [LARGE SCALE GENOMIC DNA]</scope>
    <source>
        <strain evidence="6 7">WN38</strain>
    </source>
</reference>
<organism evidence="6 7">
    <name type="scientific">Coraliomargarita sinensis</name>
    <dbReference type="NCBI Taxonomy" id="2174842"/>
    <lineage>
        <taxon>Bacteria</taxon>
        <taxon>Pseudomonadati</taxon>
        <taxon>Verrucomicrobiota</taxon>
        <taxon>Opitutia</taxon>
        <taxon>Puniceicoccales</taxon>
        <taxon>Coraliomargaritaceae</taxon>
        <taxon>Coraliomargarita</taxon>
    </lineage>
</organism>
<dbReference type="AlphaFoldDB" id="A0A317ZKI7"/>
<dbReference type="EMBL" id="QHJQ01000003">
    <property type="protein sequence ID" value="PXA04697.1"/>
    <property type="molecule type" value="Genomic_DNA"/>
</dbReference>
<dbReference type="Pfam" id="PF00884">
    <property type="entry name" value="Sulfatase"/>
    <property type="match status" value="1"/>
</dbReference>
<evidence type="ECO:0000256" key="1">
    <source>
        <dbReference type="ARBA" id="ARBA00008779"/>
    </source>
</evidence>
<dbReference type="GO" id="GO:0046872">
    <property type="term" value="F:metal ion binding"/>
    <property type="evidence" value="ECO:0007669"/>
    <property type="project" value="UniProtKB-KW"/>
</dbReference>
<dbReference type="OrthoDB" id="279611at2"/>
<dbReference type="FunCoup" id="A0A317ZKI7">
    <property type="interactions" value="54"/>
</dbReference>
<keyword evidence="4" id="KW-0106">Calcium</keyword>
<keyword evidence="3" id="KW-0378">Hydrolase</keyword>
<dbReference type="PANTHER" id="PTHR42693">
    <property type="entry name" value="ARYLSULFATASE FAMILY MEMBER"/>
    <property type="match status" value="1"/>
</dbReference>
<gene>
    <name evidence="6" type="ORF">DDZ13_05870</name>
</gene>
<accession>A0A317ZKI7</accession>
<evidence type="ECO:0000256" key="3">
    <source>
        <dbReference type="ARBA" id="ARBA00022801"/>
    </source>
</evidence>
<evidence type="ECO:0000256" key="4">
    <source>
        <dbReference type="ARBA" id="ARBA00022837"/>
    </source>
</evidence>
<evidence type="ECO:0000313" key="6">
    <source>
        <dbReference type="EMBL" id="PXA04697.1"/>
    </source>
</evidence>
<sequence>MFGTAYGYAPKNVILVLIDDLGYGDLGAHGNPVVHTPNLDALRETSVDFTNFAVSPTCAPTRAALMTGKHEFKSSVTHTIRPMRNMDLDSTTIAEVFQRNGFATGLFGKWHLGQSGRYGPWFRGFDETLTVEGDNQRSHFDPVLLRNREPVPFKGYRTDIIFGEAIDFIKRHHEEPFFCYLPTYTPHAPLKVPEKYIEPYKHLDPQTAAYYGMVANVDENLGRLLAEMQQTGLDKNTLLIVITDNGGTFGVDTWNAGMRGRKGSAWRGGTRAISFWRYDEAYDPGECGQMTGHVDVFPTLVDLFGLELEDGLVAQLDGDSLRPLLEDADVELSGARMQVHHRGRWPEPSLWRDHKYTHAVVRWKDYQLVRTQTCDRPDCQLCNKIRRRAAGEGHLGYSKDVENYRMTDGGAWELYDIKADSFQEHDLASEKPEIRDAMAAYYEAWWQGVAPMLARSASRAE</sequence>
<evidence type="ECO:0000256" key="2">
    <source>
        <dbReference type="ARBA" id="ARBA00022723"/>
    </source>
</evidence>
<dbReference type="PROSITE" id="PS00523">
    <property type="entry name" value="SULFATASE_1"/>
    <property type="match status" value="1"/>
</dbReference>
<dbReference type="InterPro" id="IPR017850">
    <property type="entry name" value="Alkaline_phosphatase_core_sf"/>
</dbReference>
<name>A0A317ZKI7_9BACT</name>
<dbReference type="InterPro" id="IPR050738">
    <property type="entry name" value="Sulfatase"/>
</dbReference>
<proteinExistence type="inferred from homology"/>
<dbReference type="GO" id="GO:0004065">
    <property type="term" value="F:arylsulfatase activity"/>
    <property type="evidence" value="ECO:0007669"/>
    <property type="project" value="TreeGrafter"/>
</dbReference>
<comment type="caution">
    <text evidence="6">The sequence shown here is derived from an EMBL/GenBank/DDBJ whole genome shotgun (WGS) entry which is preliminary data.</text>
</comment>